<keyword evidence="3" id="KW-1185">Reference proteome</keyword>
<proteinExistence type="predicted"/>
<feature type="region of interest" description="Disordered" evidence="1">
    <location>
        <begin position="29"/>
        <end position="76"/>
    </location>
</feature>
<gene>
    <name evidence="2" type="ORF">SLEP1_g4796</name>
</gene>
<evidence type="ECO:0000313" key="3">
    <source>
        <dbReference type="Proteomes" id="UP001054252"/>
    </source>
</evidence>
<dbReference type="Proteomes" id="UP001054252">
    <property type="component" value="Unassembled WGS sequence"/>
</dbReference>
<reference evidence="2 3" key="1">
    <citation type="journal article" date="2021" name="Commun. Biol.">
        <title>The genome of Shorea leprosula (Dipterocarpaceae) highlights the ecological relevance of drought in aseasonal tropical rainforests.</title>
        <authorList>
            <person name="Ng K.K.S."/>
            <person name="Kobayashi M.J."/>
            <person name="Fawcett J.A."/>
            <person name="Hatakeyama M."/>
            <person name="Paape T."/>
            <person name="Ng C.H."/>
            <person name="Ang C.C."/>
            <person name="Tnah L.H."/>
            <person name="Lee C.T."/>
            <person name="Nishiyama T."/>
            <person name="Sese J."/>
            <person name="O'Brien M.J."/>
            <person name="Copetti D."/>
            <person name="Mohd Noor M.I."/>
            <person name="Ong R.C."/>
            <person name="Putra M."/>
            <person name="Sireger I.Z."/>
            <person name="Indrioko S."/>
            <person name="Kosugi Y."/>
            <person name="Izuno A."/>
            <person name="Isagi Y."/>
            <person name="Lee S.L."/>
            <person name="Shimizu K.K."/>
        </authorList>
    </citation>
    <scope>NUCLEOTIDE SEQUENCE [LARGE SCALE GENOMIC DNA]</scope>
    <source>
        <strain evidence="2">214</strain>
    </source>
</reference>
<sequence>MPHSREGNQCLSVDPSPIPFHTTAVHTREPNFQLPAQSPLPPSLSLPSPTYKLSSPPPFSLLGDLPHKPPGSLSGACAGDPFLVKNI</sequence>
<feature type="compositionally biased region" description="Low complexity" evidence="1">
    <location>
        <begin position="45"/>
        <end position="54"/>
    </location>
</feature>
<name>A0AAV5HW90_9ROSI</name>
<dbReference type="AlphaFoldDB" id="A0AAV5HW90"/>
<comment type="caution">
    <text evidence="2">The sequence shown here is derived from an EMBL/GenBank/DDBJ whole genome shotgun (WGS) entry which is preliminary data.</text>
</comment>
<evidence type="ECO:0000313" key="2">
    <source>
        <dbReference type="EMBL" id="GKU90852.1"/>
    </source>
</evidence>
<dbReference type="EMBL" id="BPVZ01000004">
    <property type="protein sequence ID" value="GKU90852.1"/>
    <property type="molecule type" value="Genomic_DNA"/>
</dbReference>
<accession>A0AAV5HW90</accession>
<protein>
    <submittedName>
        <fullName evidence="2">Uncharacterized protein</fullName>
    </submittedName>
</protein>
<evidence type="ECO:0000256" key="1">
    <source>
        <dbReference type="SAM" id="MobiDB-lite"/>
    </source>
</evidence>
<organism evidence="2 3">
    <name type="scientific">Rubroshorea leprosula</name>
    <dbReference type="NCBI Taxonomy" id="152421"/>
    <lineage>
        <taxon>Eukaryota</taxon>
        <taxon>Viridiplantae</taxon>
        <taxon>Streptophyta</taxon>
        <taxon>Embryophyta</taxon>
        <taxon>Tracheophyta</taxon>
        <taxon>Spermatophyta</taxon>
        <taxon>Magnoliopsida</taxon>
        <taxon>eudicotyledons</taxon>
        <taxon>Gunneridae</taxon>
        <taxon>Pentapetalae</taxon>
        <taxon>rosids</taxon>
        <taxon>malvids</taxon>
        <taxon>Malvales</taxon>
        <taxon>Dipterocarpaceae</taxon>
        <taxon>Rubroshorea</taxon>
    </lineage>
</organism>